<dbReference type="STRING" id="99656.SAMN05421659_108135"/>
<protein>
    <submittedName>
        <fullName evidence="1">Uncharacterized protein</fullName>
    </submittedName>
</protein>
<keyword evidence="2" id="KW-1185">Reference proteome</keyword>
<dbReference type="OrthoDB" id="1727081at2"/>
<gene>
    <name evidence="1" type="ORF">SAMN05421659_108135</name>
</gene>
<proteinExistence type="predicted"/>
<dbReference type="RefSeq" id="WP_092454144.1">
    <property type="nucleotide sequence ID" value="NZ_FOJI01000008.1"/>
</dbReference>
<organism evidence="1 2">
    <name type="scientific">[Clostridium] fimetarium</name>
    <dbReference type="NCBI Taxonomy" id="99656"/>
    <lineage>
        <taxon>Bacteria</taxon>
        <taxon>Bacillati</taxon>
        <taxon>Bacillota</taxon>
        <taxon>Clostridia</taxon>
        <taxon>Lachnospirales</taxon>
        <taxon>Lachnospiraceae</taxon>
    </lineage>
</organism>
<name>A0A1I0QM73_9FIRM</name>
<dbReference type="EMBL" id="FOJI01000008">
    <property type="protein sequence ID" value="SEW28200.1"/>
    <property type="molecule type" value="Genomic_DNA"/>
</dbReference>
<sequence length="474" mass="54546">MKDLSYVASEITKEKNLEMNLPKFANSMMSLYNGLAYVKLSMNYYTYYDMLSDKEYENTDLAKIKAFLERLNTIIEKEVINEGSVETLEESIIETDNIRNEIIKIMEVVTSYVDRLKIYEYILNRVEFKFSKEEFDEEYYMNDLTNDLMHYILADKDSMVTNGKIAEIIGQLPIRLSKNKFFDYISGSFSLYRGAQKGTIDDFVYALRTTAMLDQPEGFESGFQDVNNIYNDLKNADYKNLTQEEYKALADKLLIATQTMSNTSDLFVILIQLVNDVYTIILSKMYAFNNVDEINKSKYVIKSTLEGFNGNEYDSDDEKIIDCFTGFEGKQEKIITVTIANEYVIDYVLKNQSVTLQSIMLEKAYNALSIIFKLQSGSDFIALYDSTDKQEIASNDYVDIAFNSLIAELETLFKDSSQIINRAVMSTVLSQLPVFFNNIDEIQRYINSSLIQCSDKAEKMACVEVMNLLMNGDN</sequence>
<evidence type="ECO:0000313" key="1">
    <source>
        <dbReference type="EMBL" id="SEW28200.1"/>
    </source>
</evidence>
<reference evidence="1 2" key="1">
    <citation type="submission" date="2016-10" db="EMBL/GenBank/DDBJ databases">
        <authorList>
            <person name="de Groot N.N."/>
        </authorList>
    </citation>
    <scope>NUCLEOTIDE SEQUENCE [LARGE SCALE GENOMIC DNA]</scope>
    <source>
        <strain evidence="1 2">DSM 9179</strain>
    </source>
</reference>
<accession>A0A1I0QM73</accession>
<evidence type="ECO:0000313" key="2">
    <source>
        <dbReference type="Proteomes" id="UP000199701"/>
    </source>
</evidence>
<dbReference type="AlphaFoldDB" id="A0A1I0QM73"/>
<dbReference type="Proteomes" id="UP000199701">
    <property type="component" value="Unassembled WGS sequence"/>
</dbReference>